<keyword evidence="5" id="KW-0732">Signal</keyword>
<evidence type="ECO:0000259" key="6">
    <source>
        <dbReference type="PROSITE" id="PS51465"/>
    </source>
</evidence>
<dbReference type="InterPro" id="IPR050653">
    <property type="entry name" value="Prot_Inhib_GrowthFact_Antg"/>
</dbReference>
<keyword evidence="1" id="KW-0646">Protease inhibitor</keyword>
<dbReference type="SUPFAM" id="SSF100895">
    <property type="entry name" value="Kazal-type serine protease inhibitors"/>
    <property type="match status" value="1"/>
</dbReference>
<evidence type="ECO:0000256" key="4">
    <source>
        <dbReference type="SAM" id="MobiDB-lite"/>
    </source>
</evidence>
<feature type="domain" description="Kazal-like" evidence="6">
    <location>
        <begin position="30"/>
        <end position="84"/>
    </location>
</feature>
<dbReference type="Pfam" id="PF00050">
    <property type="entry name" value="Kazal_1"/>
    <property type="match status" value="1"/>
</dbReference>
<gene>
    <name evidence="7" type="ORF">Cvel_13842</name>
</gene>
<dbReference type="PANTHER" id="PTHR10913">
    <property type="entry name" value="FOLLISTATIN-RELATED"/>
    <property type="match status" value="1"/>
</dbReference>
<feature type="chain" id="PRO_5005193067" description="Kazal-like domain-containing protein" evidence="5">
    <location>
        <begin position="21"/>
        <end position="205"/>
    </location>
</feature>
<accession>A0A0G4IEU7</accession>
<evidence type="ECO:0000313" key="7">
    <source>
        <dbReference type="EMBL" id="CEM55803.1"/>
    </source>
</evidence>
<evidence type="ECO:0000256" key="2">
    <source>
        <dbReference type="ARBA" id="ARBA00022900"/>
    </source>
</evidence>
<dbReference type="CDD" id="cd00104">
    <property type="entry name" value="KAZAL_FS"/>
    <property type="match status" value="1"/>
</dbReference>
<keyword evidence="3" id="KW-1015">Disulfide bond</keyword>
<evidence type="ECO:0000256" key="3">
    <source>
        <dbReference type="ARBA" id="ARBA00023157"/>
    </source>
</evidence>
<dbReference type="Gene3D" id="3.30.60.30">
    <property type="match status" value="1"/>
</dbReference>
<dbReference type="EMBL" id="CDMZ01005911">
    <property type="protein sequence ID" value="CEM55803.1"/>
    <property type="molecule type" value="Genomic_DNA"/>
</dbReference>
<dbReference type="PROSITE" id="PS51465">
    <property type="entry name" value="KAZAL_2"/>
    <property type="match status" value="1"/>
</dbReference>
<feature type="signal peptide" evidence="5">
    <location>
        <begin position="1"/>
        <end position="20"/>
    </location>
</feature>
<name>A0A0G4IEU7_9ALVE</name>
<dbReference type="SMART" id="SM00280">
    <property type="entry name" value="KAZAL"/>
    <property type="match status" value="1"/>
</dbReference>
<evidence type="ECO:0000256" key="1">
    <source>
        <dbReference type="ARBA" id="ARBA00022690"/>
    </source>
</evidence>
<dbReference type="VEuPathDB" id="CryptoDB:Cvel_13842"/>
<dbReference type="GO" id="GO:0030154">
    <property type="term" value="P:cell differentiation"/>
    <property type="evidence" value="ECO:0007669"/>
    <property type="project" value="TreeGrafter"/>
</dbReference>
<dbReference type="GO" id="GO:0005576">
    <property type="term" value="C:extracellular region"/>
    <property type="evidence" value="ECO:0007669"/>
    <property type="project" value="TreeGrafter"/>
</dbReference>
<dbReference type="InterPro" id="IPR036058">
    <property type="entry name" value="Kazal_dom_sf"/>
</dbReference>
<dbReference type="PANTHER" id="PTHR10913:SF45">
    <property type="entry name" value="FOLLISTATIN, ISOFORM A-RELATED"/>
    <property type="match status" value="1"/>
</dbReference>
<evidence type="ECO:0000256" key="5">
    <source>
        <dbReference type="SAM" id="SignalP"/>
    </source>
</evidence>
<sequence>MFSKPSGLFLLAIAFPTVLADASATGGTPRYIPPNCIMPISCPPTLPPVCGTDGVTYQNACMLTIASCRSGGAVQQAHSGPCGAQEGGETPTLVGASLETSGGTGVVAEEFPHKAQSPETAFMRTDTDSVGVFFPEEENAIPGAGIAQIGSALEIDKQAWQPNYPPRLNYRSCGPNCPWDGRPRPGSPWGSLFGRRGRGLQKEQE</sequence>
<protein>
    <recommendedName>
        <fullName evidence="6">Kazal-like domain-containing protein</fullName>
    </recommendedName>
</protein>
<dbReference type="InterPro" id="IPR002350">
    <property type="entry name" value="Kazal_dom"/>
</dbReference>
<organism evidence="7">
    <name type="scientific">Chromera velia CCMP2878</name>
    <dbReference type="NCBI Taxonomy" id="1169474"/>
    <lineage>
        <taxon>Eukaryota</taxon>
        <taxon>Sar</taxon>
        <taxon>Alveolata</taxon>
        <taxon>Colpodellida</taxon>
        <taxon>Chromeraceae</taxon>
        <taxon>Chromera</taxon>
    </lineage>
</organism>
<proteinExistence type="predicted"/>
<keyword evidence="2" id="KW-0722">Serine protease inhibitor</keyword>
<feature type="region of interest" description="Disordered" evidence="4">
    <location>
        <begin position="179"/>
        <end position="205"/>
    </location>
</feature>
<reference evidence="7" key="1">
    <citation type="submission" date="2014-11" db="EMBL/GenBank/DDBJ databases">
        <authorList>
            <person name="Otto D Thomas"/>
            <person name="Naeem Raeece"/>
        </authorList>
    </citation>
    <scope>NUCLEOTIDE SEQUENCE</scope>
</reference>
<dbReference type="AlphaFoldDB" id="A0A0G4IEU7"/>